<dbReference type="EMBL" id="LR787291">
    <property type="protein sequence ID" value="CAB3263153.1"/>
    <property type="molecule type" value="mRNA"/>
</dbReference>
<reference evidence="3" key="1">
    <citation type="submission" date="2020-04" db="EMBL/GenBank/DDBJ databases">
        <authorList>
            <person name="Neveu A P."/>
        </authorList>
    </citation>
    <scope>NUCLEOTIDE SEQUENCE</scope>
    <source>
        <tissue evidence="3">Whole embryo</tissue>
    </source>
</reference>
<organism evidence="3">
    <name type="scientific">Phallusia mammillata</name>
    <dbReference type="NCBI Taxonomy" id="59560"/>
    <lineage>
        <taxon>Eukaryota</taxon>
        <taxon>Metazoa</taxon>
        <taxon>Chordata</taxon>
        <taxon>Tunicata</taxon>
        <taxon>Ascidiacea</taxon>
        <taxon>Phlebobranchia</taxon>
        <taxon>Ascidiidae</taxon>
        <taxon>Phallusia</taxon>
    </lineage>
</organism>
<dbReference type="SUPFAM" id="SSF47986">
    <property type="entry name" value="DEATH domain"/>
    <property type="match status" value="1"/>
</dbReference>
<evidence type="ECO:0000313" key="3">
    <source>
        <dbReference type="EMBL" id="CAB3263153.1"/>
    </source>
</evidence>
<accession>A0A6F9DJM7</accession>
<feature type="region of interest" description="Disordered" evidence="1">
    <location>
        <begin position="212"/>
        <end position="241"/>
    </location>
</feature>
<feature type="domain" description="Death" evidence="2">
    <location>
        <begin position="303"/>
        <end position="376"/>
    </location>
</feature>
<name>A0A6F9DJM7_9ASCI</name>
<dbReference type="AlphaFoldDB" id="A0A6F9DJM7"/>
<dbReference type="GO" id="GO:0007165">
    <property type="term" value="P:signal transduction"/>
    <property type="evidence" value="ECO:0007669"/>
    <property type="project" value="InterPro"/>
</dbReference>
<sequence>MSSDKAGPAVVQMDPKQPLSVPYPAVDPLRVAGIQNTTPYVVLSPMLVPYVPAPVHYVKAKSKQRTEAVTSPRRARVAVRYVPTVYSCSPQYVPAAYTSPVYCKQAMYVRSVVQQPEVYPVVYATDQNSTRVHGYISALTNTKLTESARPKSKLNPLSEPYKPASKGRVCFCVHREGTNEEVWCCCKSSVDSSRSSTPESWGEEAFIEAISRSASPQTHSADCCHRREKDDGDSDSGVEAESDSESCFACDCGKSLTRVDYNNVEEEGDYPDLRIPRHHDDSALSNDSSHLVDFACTNLRSNEWRAVARELGVDDVIIQSVDYDIYESFKDEMRYVFSYWLRSDESIDNEERHRQMKNALSEVGRFDLIEKLTSLEESDFTEL</sequence>
<dbReference type="InterPro" id="IPR000488">
    <property type="entry name" value="Death_dom"/>
</dbReference>
<dbReference type="PROSITE" id="PS50017">
    <property type="entry name" value="DEATH_DOMAIN"/>
    <property type="match status" value="1"/>
</dbReference>
<protein>
    <submittedName>
        <fullName evidence="3">Uncharacterized protein LOC104265727</fullName>
    </submittedName>
</protein>
<gene>
    <name evidence="3" type="primary">LOC104265727</name>
</gene>
<proteinExistence type="evidence at transcript level"/>
<evidence type="ECO:0000259" key="2">
    <source>
        <dbReference type="PROSITE" id="PS50017"/>
    </source>
</evidence>
<dbReference type="InterPro" id="IPR011029">
    <property type="entry name" value="DEATH-like_dom_sf"/>
</dbReference>
<dbReference type="Gene3D" id="1.10.533.10">
    <property type="entry name" value="Death Domain, Fas"/>
    <property type="match status" value="1"/>
</dbReference>
<dbReference type="CDD" id="cd01670">
    <property type="entry name" value="Death"/>
    <property type="match status" value="1"/>
</dbReference>
<evidence type="ECO:0000256" key="1">
    <source>
        <dbReference type="SAM" id="MobiDB-lite"/>
    </source>
</evidence>
<feature type="compositionally biased region" description="Acidic residues" evidence="1">
    <location>
        <begin position="231"/>
        <end position="241"/>
    </location>
</feature>